<gene>
    <name evidence="1" type="ORF">G2W53_027682</name>
</gene>
<protein>
    <submittedName>
        <fullName evidence="1">Uncharacterized protein</fullName>
    </submittedName>
</protein>
<keyword evidence="2" id="KW-1185">Reference proteome</keyword>
<dbReference type="EMBL" id="JAAIUW010000008">
    <property type="protein sequence ID" value="KAF7822227.1"/>
    <property type="molecule type" value="Genomic_DNA"/>
</dbReference>
<organism evidence="1 2">
    <name type="scientific">Senna tora</name>
    <dbReference type="NCBI Taxonomy" id="362788"/>
    <lineage>
        <taxon>Eukaryota</taxon>
        <taxon>Viridiplantae</taxon>
        <taxon>Streptophyta</taxon>
        <taxon>Embryophyta</taxon>
        <taxon>Tracheophyta</taxon>
        <taxon>Spermatophyta</taxon>
        <taxon>Magnoliopsida</taxon>
        <taxon>eudicotyledons</taxon>
        <taxon>Gunneridae</taxon>
        <taxon>Pentapetalae</taxon>
        <taxon>rosids</taxon>
        <taxon>fabids</taxon>
        <taxon>Fabales</taxon>
        <taxon>Fabaceae</taxon>
        <taxon>Caesalpinioideae</taxon>
        <taxon>Cassia clade</taxon>
        <taxon>Senna</taxon>
    </lineage>
</organism>
<evidence type="ECO:0000313" key="2">
    <source>
        <dbReference type="Proteomes" id="UP000634136"/>
    </source>
</evidence>
<dbReference type="Proteomes" id="UP000634136">
    <property type="component" value="Unassembled WGS sequence"/>
</dbReference>
<dbReference type="AlphaFoldDB" id="A0A834TJ43"/>
<proteinExistence type="predicted"/>
<accession>A0A834TJ43</accession>
<name>A0A834TJ43_9FABA</name>
<reference evidence="1" key="1">
    <citation type="submission" date="2020-09" db="EMBL/GenBank/DDBJ databases">
        <title>Genome-Enabled Discovery of Anthraquinone Biosynthesis in Senna tora.</title>
        <authorList>
            <person name="Kang S.-H."/>
            <person name="Pandey R.P."/>
            <person name="Lee C.-M."/>
            <person name="Sim J.-S."/>
            <person name="Jeong J.-T."/>
            <person name="Choi B.-S."/>
            <person name="Jung M."/>
            <person name="Ginzburg D."/>
            <person name="Zhao K."/>
            <person name="Won S.Y."/>
            <person name="Oh T.-J."/>
            <person name="Yu Y."/>
            <person name="Kim N.-H."/>
            <person name="Lee O.R."/>
            <person name="Lee T.-H."/>
            <person name="Bashyal P."/>
            <person name="Kim T.-S."/>
            <person name="Lee W.-H."/>
            <person name="Kawkins C."/>
            <person name="Kim C.-K."/>
            <person name="Kim J.S."/>
            <person name="Ahn B.O."/>
            <person name="Rhee S.Y."/>
            <person name="Sohng J.K."/>
        </authorList>
    </citation>
    <scope>NUCLEOTIDE SEQUENCE</scope>
    <source>
        <tissue evidence="1">Leaf</tissue>
    </source>
</reference>
<evidence type="ECO:0000313" key="1">
    <source>
        <dbReference type="EMBL" id="KAF7822227.1"/>
    </source>
</evidence>
<comment type="caution">
    <text evidence="1">The sequence shown here is derived from an EMBL/GenBank/DDBJ whole genome shotgun (WGS) entry which is preliminary data.</text>
</comment>
<sequence length="36" mass="4344">MGERKHLLKSQGAWVERFAKRGNSEEIFRENVERRV</sequence>